<dbReference type="EMBL" id="CP159258">
    <property type="protein sequence ID" value="XCG74781.1"/>
    <property type="molecule type" value="Genomic_DNA"/>
</dbReference>
<dbReference type="RefSeq" id="WP_339556082.1">
    <property type="nucleotide sequence ID" value="NZ_CP159258.1"/>
</dbReference>
<gene>
    <name evidence="1" type="ORF">ABVN21_01440</name>
</gene>
<proteinExistence type="predicted"/>
<dbReference type="AlphaFoldDB" id="A0AAU8E458"/>
<accession>A0AAU8E458</accession>
<sequence>MNINAAASFQITPLQPLKANTEKHQLEKVESREINEGRARLTIEKLMAPQRMGISIDDLDELDEFLKTTSLGPGSGDLSYRMENFRDTILRGNEFRAAETLRTMERVYSDFKQDLHSKWPALADKVFGFTVSEDGRLQVTSPLNTLDAREKETLDTLLNDYKNLQFLTLKHAKAVIELVQQDKQQFEGKVKLDVTNFHKMIDYGLLLNKGALQVQYAGSWLDQLHKNAEKDPIEKNQGLHIEA</sequence>
<organism evidence="1">
    <name type="scientific">Pseudomonas sp. MYb327</name>
    <dbReference type="NCBI Taxonomy" id="2745230"/>
    <lineage>
        <taxon>Bacteria</taxon>
        <taxon>Pseudomonadati</taxon>
        <taxon>Pseudomonadota</taxon>
        <taxon>Gammaproteobacteria</taxon>
        <taxon>Pseudomonadales</taxon>
        <taxon>Pseudomonadaceae</taxon>
        <taxon>Pseudomonas</taxon>
    </lineage>
</organism>
<name>A0AAU8E458_9PSED</name>
<reference evidence="1" key="1">
    <citation type="submission" date="2024-06" db="EMBL/GenBank/DDBJ databases">
        <title>The Caenorhabditis elegans bacterial microbiome influences microsporidia infection through nutrient limitation and inhibiting parasite invasion.</title>
        <authorList>
            <person name="Tamim El Jarkass H."/>
            <person name="Castelblanco S."/>
            <person name="Kaur M."/>
            <person name="Wan Y.C."/>
            <person name="Ellis A.E."/>
            <person name="Sheldon R.D."/>
            <person name="Lien E.C."/>
            <person name="Burton N.O."/>
            <person name="Wright G.D."/>
            <person name="Reinke A.W."/>
        </authorList>
    </citation>
    <scope>NUCLEOTIDE SEQUENCE</scope>
    <source>
        <strain evidence="1">MYb327</strain>
    </source>
</reference>
<protein>
    <submittedName>
        <fullName evidence="1">Uncharacterized protein</fullName>
    </submittedName>
</protein>
<evidence type="ECO:0000313" key="1">
    <source>
        <dbReference type="EMBL" id="XCG74781.1"/>
    </source>
</evidence>